<dbReference type="Proteomes" id="UP000000269">
    <property type="component" value="Chromosome"/>
</dbReference>
<proteinExistence type="predicted"/>
<dbReference type="EMBL" id="CP000853">
    <property type="protein sequence ID" value="ABW18448.1"/>
    <property type="molecule type" value="Genomic_DNA"/>
</dbReference>
<dbReference type="HOGENOM" id="CLU_2566282_0_0_9"/>
<dbReference type="Pfam" id="PF11007">
    <property type="entry name" value="CotJA"/>
    <property type="match status" value="1"/>
</dbReference>
<dbReference type="STRING" id="350688.Clos_0901"/>
<evidence type="ECO:0008006" key="3">
    <source>
        <dbReference type="Google" id="ProtNLM"/>
    </source>
</evidence>
<dbReference type="KEGG" id="aoe:Clos_0901"/>
<name>A8MEW9_ALKOO</name>
<evidence type="ECO:0000313" key="1">
    <source>
        <dbReference type="EMBL" id="ABW18448.1"/>
    </source>
</evidence>
<dbReference type="InterPro" id="IPR020256">
    <property type="entry name" value="Spore_coat_CotJA"/>
</dbReference>
<dbReference type="AlphaFoldDB" id="A8MEW9"/>
<sequence length="81" mass="9399">MCYDGCYQYSYPYPYAYGDCGQCQIYPVPFMPVNPLYAHAYVPYQSSSNTFPMDEALMQGTIFPELTNLYNPSANYWKEES</sequence>
<reference evidence="2" key="1">
    <citation type="submission" date="2007-10" db="EMBL/GenBank/DDBJ databases">
        <title>Complete genome of Alkaliphilus oremlandii OhILAs.</title>
        <authorList>
            <person name="Copeland A."/>
            <person name="Lucas S."/>
            <person name="Lapidus A."/>
            <person name="Barry K."/>
            <person name="Detter J.C."/>
            <person name="Glavina del Rio T."/>
            <person name="Hammon N."/>
            <person name="Israni S."/>
            <person name="Dalin E."/>
            <person name="Tice H."/>
            <person name="Pitluck S."/>
            <person name="Chain P."/>
            <person name="Malfatti S."/>
            <person name="Shin M."/>
            <person name="Vergez L."/>
            <person name="Schmutz J."/>
            <person name="Larimer F."/>
            <person name="Land M."/>
            <person name="Hauser L."/>
            <person name="Kyrpides N."/>
            <person name="Mikhailova N."/>
            <person name="Stolz J.F."/>
            <person name="Dawson A."/>
            <person name="Fisher E."/>
            <person name="Crable B."/>
            <person name="Perera E."/>
            <person name="Lisak J."/>
            <person name="Ranganathan M."/>
            <person name="Basu P."/>
            <person name="Richardson P."/>
        </authorList>
    </citation>
    <scope>NUCLEOTIDE SEQUENCE [LARGE SCALE GENOMIC DNA]</scope>
    <source>
        <strain evidence="2">OhILAs</strain>
    </source>
</reference>
<protein>
    <recommendedName>
        <fullName evidence="3">Spore coat associated protein JA (CotJA)</fullName>
    </recommendedName>
</protein>
<evidence type="ECO:0000313" key="2">
    <source>
        <dbReference type="Proteomes" id="UP000000269"/>
    </source>
</evidence>
<keyword evidence="2" id="KW-1185">Reference proteome</keyword>
<gene>
    <name evidence="1" type="ordered locus">Clos_0901</name>
</gene>
<accession>A8MEW9</accession>
<organism evidence="1 2">
    <name type="scientific">Alkaliphilus oremlandii (strain OhILAs)</name>
    <name type="common">Clostridium oremlandii (strain OhILAs)</name>
    <dbReference type="NCBI Taxonomy" id="350688"/>
    <lineage>
        <taxon>Bacteria</taxon>
        <taxon>Bacillati</taxon>
        <taxon>Bacillota</taxon>
        <taxon>Clostridia</taxon>
        <taxon>Peptostreptococcales</taxon>
        <taxon>Natronincolaceae</taxon>
        <taxon>Alkaliphilus</taxon>
    </lineage>
</organism>